<accession>A0A0C3DXW5</accession>
<keyword evidence="1" id="KW-0880">Kelch repeat</keyword>
<keyword evidence="2" id="KW-0677">Repeat</keyword>
<evidence type="ECO:0000313" key="3">
    <source>
        <dbReference type="EMBL" id="KIN06958.1"/>
    </source>
</evidence>
<evidence type="ECO:0000313" key="4">
    <source>
        <dbReference type="Proteomes" id="UP000054321"/>
    </source>
</evidence>
<keyword evidence="4" id="KW-1185">Reference proteome</keyword>
<dbReference type="STRING" id="913774.A0A0C3DXW5"/>
<gene>
    <name evidence="3" type="ORF">OIDMADRAFT_93439</name>
</gene>
<dbReference type="InParanoid" id="A0A0C3DXW5"/>
<dbReference type="InterPro" id="IPR006652">
    <property type="entry name" value="Kelch_1"/>
</dbReference>
<dbReference type="SUPFAM" id="SSF117281">
    <property type="entry name" value="Kelch motif"/>
    <property type="match status" value="2"/>
</dbReference>
<dbReference type="SMART" id="SM00612">
    <property type="entry name" value="Kelch"/>
    <property type="match status" value="5"/>
</dbReference>
<dbReference type="EMBL" id="KN832870">
    <property type="protein sequence ID" value="KIN06958.1"/>
    <property type="molecule type" value="Genomic_DNA"/>
</dbReference>
<evidence type="ECO:0008006" key="5">
    <source>
        <dbReference type="Google" id="ProtNLM"/>
    </source>
</evidence>
<organism evidence="3 4">
    <name type="scientific">Oidiodendron maius (strain Zn)</name>
    <dbReference type="NCBI Taxonomy" id="913774"/>
    <lineage>
        <taxon>Eukaryota</taxon>
        <taxon>Fungi</taxon>
        <taxon>Dikarya</taxon>
        <taxon>Ascomycota</taxon>
        <taxon>Pezizomycotina</taxon>
        <taxon>Leotiomycetes</taxon>
        <taxon>Leotiomycetes incertae sedis</taxon>
        <taxon>Myxotrichaceae</taxon>
        <taxon>Oidiodendron</taxon>
    </lineage>
</organism>
<protein>
    <recommendedName>
        <fullName evidence="5">Galactose oxidase</fullName>
    </recommendedName>
</protein>
<dbReference type="PANTHER" id="PTHR46344:SF27">
    <property type="entry name" value="KELCH REPEAT SUPERFAMILY PROTEIN"/>
    <property type="match status" value="1"/>
</dbReference>
<dbReference type="Gene3D" id="2.120.10.80">
    <property type="entry name" value="Kelch-type beta propeller"/>
    <property type="match status" value="2"/>
</dbReference>
<dbReference type="Pfam" id="PF01344">
    <property type="entry name" value="Kelch_1"/>
    <property type="match status" value="1"/>
</dbReference>
<dbReference type="Proteomes" id="UP000054321">
    <property type="component" value="Unassembled WGS sequence"/>
</dbReference>
<feature type="non-terminal residue" evidence="3">
    <location>
        <position position="1"/>
    </location>
</feature>
<reference evidence="4" key="2">
    <citation type="submission" date="2015-01" db="EMBL/GenBank/DDBJ databases">
        <title>Evolutionary Origins and Diversification of the Mycorrhizal Mutualists.</title>
        <authorList>
            <consortium name="DOE Joint Genome Institute"/>
            <consortium name="Mycorrhizal Genomics Consortium"/>
            <person name="Kohler A."/>
            <person name="Kuo A."/>
            <person name="Nagy L.G."/>
            <person name="Floudas D."/>
            <person name="Copeland A."/>
            <person name="Barry K.W."/>
            <person name="Cichocki N."/>
            <person name="Veneault-Fourrey C."/>
            <person name="LaButti K."/>
            <person name="Lindquist E.A."/>
            <person name="Lipzen A."/>
            <person name="Lundell T."/>
            <person name="Morin E."/>
            <person name="Murat C."/>
            <person name="Riley R."/>
            <person name="Ohm R."/>
            <person name="Sun H."/>
            <person name="Tunlid A."/>
            <person name="Henrissat B."/>
            <person name="Grigoriev I.V."/>
            <person name="Hibbett D.S."/>
            <person name="Martin F."/>
        </authorList>
    </citation>
    <scope>NUCLEOTIDE SEQUENCE [LARGE SCALE GENOMIC DNA]</scope>
    <source>
        <strain evidence="4">Zn</strain>
    </source>
</reference>
<dbReference type="OrthoDB" id="45365at2759"/>
<proteinExistence type="predicted"/>
<dbReference type="Pfam" id="PF24681">
    <property type="entry name" value="Kelch_KLHDC2_KLHL20_DRC7"/>
    <property type="match status" value="1"/>
</dbReference>
<dbReference type="PANTHER" id="PTHR46344">
    <property type="entry name" value="OS02G0202900 PROTEIN"/>
    <property type="match status" value="1"/>
</dbReference>
<dbReference type="AlphaFoldDB" id="A0A0C3DXW5"/>
<sequence length="306" mass="32679">PGTWSTLPNITLNGIQYPRQEHSVALVGNDIYVLGGVMPFNGSTYPTVNIVQKFSVITNTWTEVAPMPAALNHVNVAVVNEKVYYLGGLAASGLSYWKASGASAVYDPSADKWAILPDMPRERAIGSAATLVVGDTIYLPGGLRNTNLTDDQEGTTAMFTSYNDATREWTVLPDLPAPRDHAGKGHYGNMLYILGGRLDGHWNVTNTVFGYNIHNNRWSTDFAHMPTGRGGCASATIGSTMFTIGGEGDPNTSSHVWPQVQAYDAVSNTWTNYTDMATPVHGTAAVAYKGNLIIPGGGLQIGGDPT</sequence>
<name>A0A0C3DXW5_OIDMZ</name>
<feature type="non-terminal residue" evidence="3">
    <location>
        <position position="306"/>
    </location>
</feature>
<evidence type="ECO:0000256" key="1">
    <source>
        <dbReference type="ARBA" id="ARBA00022441"/>
    </source>
</evidence>
<dbReference type="InterPro" id="IPR015915">
    <property type="entry name" value="Kelch-typ_b-propeller"/>
</dbReference>
<dbReference type="HOGENOM" id="CLU_004253_10_0_1"/>
<reference evidence="3 4" key="1">
    <citation type="submission" date="2014-04" db="EMBL/GenBank/DDBJ databases">
        <authorList>
            <consortium name="DOE Joint Genome Institute"/>
            <person name="Kuo A."/>
            <person name="Martino E."/>
            <person name="Perotto S."/>
            <person name="Kohler A."/>
            <person name="Nagy L.G."/>
            <person name="Floudas D."/>
            <person name="Copeland A."/>
            <person name="Barry K.W."/>
            <person name="Cichocki N."/>
            <person name="Veneault-Fourrey C."/>
            <person name="LaButti K."/>
            <person name="Lindquist E.A."/>
            <person name="Lipzen A."/>
            <person name="Lundell T."/>
            <person name="Morin E."/>
            <person name="Murat C."/>
            <person name="Sun H."/>
            <person name="Tunlid A."/>
            <person name="Henrissat B."/>
            <person name="Grigoriev I.V."/>
            <person name="Hibbett D.S."/>
            <person name="Martin F."/>
            <person name="Nordberg H.P."/>
            <person name="Cantor M.N."/>
            <person name="Hua S.X."/>
        </authorList>
    </citation>
    <scope>NUCLEOTIDE SEQUENCE [LARGE SCALE GENOMIC DNA]</scope>
    <source>
        <strain evidence="3 4">Zn</strain>
    </source>
</reference>
<evidence type="ECO:0000256" key="2">
    <source>
        <dbReference type="ARBA" id="ARBA00022737"/>
    </source>
</evidence>